<dbReference type="InterPro" id="IPR003888">
    <property type="entry name" value="FYrich_N"/>
</dbReference>
<feature type="compositionally biased region" description="Basic and acidic residues" evidence="3">
    <location>
        <begin position="51"/>
        <end position="61"/>
    </location>
</feature>
<feature type="compositionally biased region" description="Acidic residues" evidence="3">
    <location>
        <begin position="62"/>
        <end position="80"/>
    </location>
</feature>
<dbReference type="OMA" id="VERTYMS"/>
<dbReference type="InterPro" id="IPR040092">
    <property type="entry name" value="TBRG1"/>
</dbReference>
<evidence type="ECO:0000256" key="3">
    <source>
        <dbReference type="SAM" id="MobiDB-lite"/>
    </source>
</evidence>
<evidence type="ECO:0000256" key="2">
    <source>
        <dbReference type="ARBA" id="ARBA00023242"/>
    </source>
</evidence>
<dbReference type="OrthoDB" id="285793at2759"/>
<dbReference type="SMART" id="SM00542">
    <property type="entry name" value="FYRC"/>
    <property type="match status" value="1"/>
</dbReference>
<sequence length="256" mass="29177">MTDDTVMDESLLQTHRRMKRKLIEFISKQKEAQLALDQANRKIQILEQENKRLKQMNSDDAKSEEDEEDELSDYDMEDAEPVTPRVVPKPIQRAKRRPCTVTVNNIPRDDDGKVVLPLELGPLTLLSLGKIEYDNPSFHCARHIYPVGYTVERTYMSMVNEHEQAIYTCKVAEGNDGEPLFVVEPKDDPGNIIKAKTATGCWTVVAKKANQIRKKSGRNSISGPEYYGLSNLVIRHLIEEMGVDKCTKYKKTPQAK</sequence>
<dbReference type="STRING" id="4829.A0A168QUB4"/>
<dbReference type="Pfam" id="PF05964">
    <property type="entry name" value="FYRN"/>
    <property type="match status" value="1"/>
</dbReference>
<evidence type="ECO:0000313" key="5">
    <source>
        <dbReference type="Proteomes" id="UP000078561"/>
    </source>
</evidence>
<dbReference type="SMART" id="SM00541">
    <property type="entry name" value="FYRN"/>
    <property type="match status" value="1"/>
</dbReference>
<dbReference type="GO" id="GO:0051726">
    <property type="term" value="P:regulation of cell cycle"/>
    <property type="evidence" value="ECO:0007669"/>
    <property type="project" value="TreeGrafter"/>
</dbReference>
<dbReference type="PROSITE" id="PS51543">
    <property type="entry name" value="FYRC"/>
    <property type="match status" value="1"/>
</dbReference>
<feature type="region of interest" description="Disordered" evidence="3">
    <location>
        <begin position="51"/>
        <end position="86"/>
    </location>
</feature>
<dbReference type="InterPro" id="IPR003889">
    <property type="entry name" value="FYrich_C"/>
</dbReference>
<dbReference type="Gene3D" id="3.30.160.360">
    <property type="match status" value="1"/>
</dbReference>
<evidence type="ECO:0000313" key="4">
    <source>
        <dbReference type="EMBL" id="SAM05572.1"/>
    </source>
</evidence>
<protein>
    <recommendedName>
        <fullName evidence="6">FYR N-terminal domain-containing protein</fullName>
    </recommendedName>
</protein>
<gene>
    <name evidence="4" type="primary">ABSGL_11447.1 scaffold 12295</name>
</gene>
<evidence type="ECO:0000256" key="1">
    <source>
        <dbReference type="ARBA" id="ARBA00004123"/>
    </source>
</evidence>
<dbReference type="Pfam" id="PF05965">
    <property type="entry name" value="FYRC"/>
    <property type="match status" value="1"/>
</dbReference>
<dbReference type="GO" id="GO:0005634">
    <property type="term" value="C:nucleus"/>
    <property type="evidence" value="ECO:0007669"/>
    <property type="project" value="UniProtKB-SubCell"/>
</dbReference>
<organism evidence="4">
    <name type="scientific">Absidia glauca</name>
    <name type="common">Pin mould</name>
    <dbReference type="NCBI Taxonomy" id="4829"/>
    <lineage>
        <taxon>Eukaryota</taxon>
        <taxon>Fungi</taxon>
        <taxon>Fungi incertae sedis</taxon>
        <taxon>Mucoromycota</taxon>
        <taxon>Mucoromycotina</taxon>
        <taxon>Mucoromycetes</taxon>
        <taxon>Mucorales</taxon>
        <taxon>Cunninghamellaceae</taxon>
        <taxon>Absidia</taxon>
    </lineage>
</organism>
<dbReference type="InParanoid" id="A0A168QUB4"/>
<accession>A0A168QUB4</accession>
<dbReference type="Proteomes" id="UP000078561">
    <property type="component" value="Unassembled WGS sequence"/>
</dbReference>
<dbReference type="EMBL" id="LT554468">
    <property type="protein sequence ID" value="SAM05572.1"/>
    <property type="molecule type" value="Genomic_DNA"/>
</dbReference>
<dbReference type="PROSITE" id="PS51542">
    <property type="entry name" value="FYRN"/>
    <property type="match status" value="1"/>
</dbReference>
<dbReference type="PANTHER" id="PTHR22715">
    <property type="entry name" value="TRANSFORMING GROWTH FACTOR BETA REGULATED GENE 1"/>
    <property type="match status" value="1"/>
</dbReference>
<proteinExistence type="predicted"/>
<comment type="subcellular location">
    <subcellularLocation>
        <location evidence="1">Nucleus</location>
    </subcellularLocation>
</comment>
<dbReference type="AlphaFoldDB" id="A0A168QUB4"/>
<name>A0A168QUB4_ABSGL</name>
<reference evidence="4" key="1">
    <citation type="submission" date="2016-04" db="EMBL/GenBank/DDBJ databases">
        <authorList>
            <person name="Evans L.H."/>
            <person name="Alamgir A."/>
            <person name="Owens N."/>
            <person name="Weber N.D."/>
            <person name="Virtaneva K."/>
            <person name="Barbian K."/>
            <person name="Babar A."/>
            <person name="Rosenke K."/>
        </authorList>
    </citation>
    <scope>NUCLEOTIDE SEQUENCE [LARGE SCALE GENOMIC DNA]</scope>
    <source>
        <strain evidence="4">CBS 101.48</strain>
    </source>
</reference>
<evidence type="ECO:0008006" key="6">
    <source>
        <dbReference type="Google" id="ProtNLM"/>
    </source>
</evidence>
<dbReference type="PANTHER" id="PTHR22715:SF0">
    <property type="entry name" value="TRANSFORMING GROWTH FACTOR BETA REGULATOR 1"/>
    <property type="match status" value="1"/>
</dbReference>
<keyword evidence="2" id="KW-0539">Nucleus</keyword>
<keyword evidence="5" id="KW-1185">Reference proteome</keyword>